<dbReference type="RefSeq" id="WP_330093877.1">
    <property type="nucleotide sequence ID" value="NZ_JAUZMY010000026.1"/>
</dbReference>
<organism evidence="2 3">
    <name type="scientific">Nocardiopsis codii</name>
    <dbReference type="NCBI Taxonomy" id="3065942"/>
    <lineage>
        <taxon>Bacteria</taxon>
        <taxon>Bacillati</taxon>
        <taxon>Actinomycetota</taxon>
        <taxon>Actinomycetes</taxon>
        <taxon>Streptosporangiales</taxon>
        <taxon>Nocardiopsidaceae</taxon>
        <taxon>Nocardiopsis</taxon>
    </lineage>
</organism>
<dbReference type="Proteomes" id="UP001356095">
    <property type="component" value="Unassembled WGS sequence"/>
</dbReference>
<feature type="compositionally biased region" description="Basic and acidic residues" evidence="1">
    <location>
        <begin position="40"/>
        <end position="58"/>
    </location>
</feature>
<proteinExistence type="predicted"/>
<feature type="region of interest" description="Disordered" evidence="1">
    <location>
        <begin position="34"/>
        <end position="76"/>
    </location>
</feature>
<gene>
    <name evidence="2" type="ORF">Q8791_23095</name>
</gene>
<evidence type="ECO:0000256" key="1">
    <source>
        <dbReference type="SAM" id="MobiDB-lite"/>
    </source>
</evidence>
<sequence>MTVRRVVYQGQAVYVLTCFRCGTAHLPPAPPAYASTARAAGRDDGWQADRRTQERKPDLCPPCQNTTKEHPGDASE</sequence>
<feature type="compositionally biased region" description="Basic and acidic residues" evidence="1">
    <location>
        <begin position="67"/>
        <end position="76"/>
    </location>
</feature>
<evidence type="ECO:0000313" key="3">
    <source>
        <dbReference type="Proteomes" id="UP001356095"/>
    </source>
</evidence>
<comment type="caution">
    <text evidence="2">The sequence shown here is derived from an EMBL/GenBank/DDBJ whole genome shotgun (WGS) entry which is preliminary data.</text>
</comment>
<evidence type="ECO:0008006" key="4">
    <source>
        <dbReference type="Google" id="ProtNLM"/>
    </source>
</evidence>
<reference evidence="2 3" key="1">
    <citation type="submission" date="2023-08" db="EMBL/GenBank/DDBJ databases">
        <authorList>
            <person name="Girao M."/>
            <person name="Carvalho M.F."/>
        </authorList>
    </citation>
    <scope>NUCLEOTIDE SEQUENCE [LARGE SCALE GENOMIC DNA]</scope>
    <source>
        <strain evidence="2 3">CT-R113</strain>
    </source>
</reference>
<dbReference type="EMBL" id="JAUZMY010000026">
    <property type="protein sequence ID" value="MEE2040108.1"/>
    <property type="molecule type" value="Genomic_DNA"/>
</dbReference>
<keyword evidence="3" id="KW-1185">Reference proteome</keyword>
<evidence type="ECO:0000313" key="2">
    <source>
        <dbReference type="EMBL" id="MEE2040108.1"/>
    </source>
</evidence>
<protein>
    <recommendedName>
        <fullName evidence="4">Small CPxCG-related zinc finger protein</fullName>
    </recommendedName>
</protein>
<name>A0ABU7KCZ5_9ACTN</name>
<accession>A0ABU7KCZ5</accession>